<sequence>MTPTTQTILHDPENGQYGNCFTACIASLLSLPIAEVPQFCNGDDDDGKWCRRANEWLGKRGLAFLEFPYTDAAYWEMAGSDCFHTITGASPRRADTQHCVIGRRSEIYFDPHPSRDGLVGDPSTWLIGVLIRTNVAEAA</sequence>
<evidence type="ECO:0000313" key="1">
    <source>
        <dbReference type="EMBL" id="MPW16928.1"/>
    </source>
</evidence>
<gene>
    <name evidence="1" type="ORF">GCT13_08285</name>
</gene>
<protein>
    <recommendedName>
        <fullName evidence="3">Peptidase C39-like domain-containing protein</fullName>
    </recommendedName>
</protein>
<organism evidence="1 2">
    <name type="scientific">Paraburkholderia franconis</name>
    <dbReference type="NCBI Taxonomy" id="2654983"/>
    <lineage>
        <taxon>Bacteria</taxon>
        <taxon>Pseudomonadati</taxon>
        <taxon>Pseudomonadota</taxon>
        <taxon>Betaproteobacteria</taxon>
        <taxon>Burkholderiales</taxon>
        <taxon>Burkholderiaceae</taxon>
        <taxon>Paraburkholderia</taxon>
    </lineage>
</organism>
<dbReference type="EMBL" id="WHNP01000006">
    <property type="protein sequence ID" value="MPW16928.1"/>
    <property type="molecule type" value="Genomic_DNA"/>
</dbReference>
<keyword evidence="2" id="KW-1185">Reference proteome</keyword>
<evidence type="ECO:0008006" key="3">
    <source>
        <dbReference type="Google" id="ProtNLM"/>
    </source>
</evidence>
<comment type="caution">
    <text evidence="1">The sequence shown here is derived from an EMBL/GenBank/DDBJ whole genome shotgun (WGS) entry which is preliminary data.</text>
</comment>
<dbReference type="Proteomes" id="UP000484381">
    <property type="component" value="Unassembled WGS sequence"/>
</dbReference>
<dbReference type="AlphaFoldDB" id="A0A7X1N8G2"/>
<accession>A0A7X1N8G2</accession>
<proteinExistence type="predicted"/>
<name>A0A7X1N8G2_9BURK</name>
<evidence type="ECO:0000313" key="2">
    <source>
        <dbReference type="Proteomes" id="UP000484381"/>
    </source>
</evidence>
<reference evidence="1 2" key="1">
    <citation type="submission" date="2019-10" db="EMBL/GenBank/DDBJ databases">
        <title>Paraburkholderia sp. isolated from nodules of Mimosa pudica from Brazilian Atlantic Forest soils.</title>
        <authorList>
            <person name="Paulitsch F."/>
            <person name="Hungria M."/>
            <person name="Dall'Agnol R."/>
        </authorList>
    </citation>
    <scope>NUCLEOTIDE SEQUENCE [LARGE SCALE GENOMIC DNA]</scope>
    <source>
        <strain evidence="1 2">CNPSo 3157</strain>
    </source>
</reference>
<dbReference type="RefSeq" id="WP_152756822.1">
    <property type="nucleotide sequence ID" value="NZ_WHNP01000006.1"/>
</dbReference>